<evidence type="ECO:0000256" key="1">
    <source>
        <dbReference type="ARBA" id="ARBA00003979"/>
    </source>
</evidence>
<dbReference type="PANTHER" id="PTHR14456:SF2">
    <property type="entry name" value="INOSITOL-PENTAKISPHOSPHATE 2-KINASE"/>
    <property type="match status" value="1"/>
</dbReference>
<name>Q2H9Y0_CHAGB</name>
<evidence type="ECO:0000313" key="12">
    <source>
        <dbReference type="Proteomes" id="UP000001056"/>
    </source>
</evidence>
<dbReference type="RefSeq" id="XP_001229490.1">
    <property type="nucleotide sequence ID" value="XM_001229489.1"/>
</dbReference>
<evidence type="ECO:0000256" key="4">
    <source>
        <dbReference type="ARBA" id="ARBA00014846"/>
    </source>
</evidence>
<comment type="function">
    <text evidence="9">Phosphorylates Ins(1,3,4,5,6)P5 at position 2 to form Ins(1,2,3,4,5,6)P6 (InsP6 or phytate).</text>
</comment>
<organism evidence="11 12">
    <name type="scientific">Chaetomium globosum (strain ATCC 6205 / CBS 148.51 / DSM 1962 / NBRC 6347 / NRRL 1970)</name>
    <name type="common">Soil fungus</name>
    <dbReference type="NCBI Taxonomy" id="306901"/>
    <lineage>
        <taxon>Eukaryota</taxon>
        <taxon>Fungi</taxon>
        <taxon>Dikarya</taxon>
        <taxon>Ascomycota</taxon>
        <taxon>Pezizomycotina</taxon>
        <taxon>Sordariomycetes</taxon>
        <taxon>Sordariomycetidae</taxon>
        <taxon>Sordariales</taxon>
        <taxon>Chaetomiaceae</taxon>
        <taxon>Chaetomium</taxon>
    </lineage>
</organism>
<dbReference type="STRING" id="306901.Q2H9Y0"/>
<dbReference type="HOGENOM" id="CLU_1166536_0_0_1"/>
<keyword evidence="7 9" id="KW-0418">Kinase</keyword>
<dbReference type="InterPro" id="IPR009286">
    <property type="entry name" value="Ins_P5_2-kin"/>
</dbReference>
<evidence type="ECO:0000256" key="6">
    <source>
        <dbReference type="ARBA" id="ARBA00022741"/>
    </source>
</evidence>
<comment type="catalytic activity">
    <reaction evidence="9">
        <text>1D-myo-inositol 1,3,4,5,6-pentakisphosphate + ATP = 1D-myo-inositol hexakisphosphate + ADP + H(+)</text>
        <dbReference type="Rhea" id="RHEA:20313"/>
        <dbReference type="ChEBI" id="CHEBI:15378"/>
        <dbReference type="ChEBI" id="CHEBI:30616"/>
        <dbReference type="ChEBI" id="CHEBI:57733"/>
        <dbReference type="ChEBI" id="CHEBI:58130"/>
        <dbReference type="ChEBI" id="CHEBI:456216"/>
        <dbReference type="EC" id="2.7.1.158"/>
    </reaction>
</comment>
<dbReference type="GO" id="GO:0035299">
    <property type="term" value="F:inositol-1,3,4,5,6-pentakisphosphate 2-kinase activity"/>
    <property type="evidence" value="ECO:0007669"/>
    <property type="project" value="UniProtKB-EC"/>
</dbReference>
<keyword evidence="6 9" id="KW-0547">Nucleotide-binding</keyword>
<dbReference type="AlphaFoldDB" id="Q2H9Y0"/>
<evidence type="ECO:0000256" key="7">
    <source>
        <dbReference type="ARBA" id="ARBA00022777"/>
    </source>
</evidence>
<dbReference type="PANTHER" id="PTHR14456">
    <property type="entry name" value="INOSITOL POLYPHOSPHATE KINASE 1"/>
    <property type="match status" value="1"/>
</dbReference>
<dbReference type="InParanoid" id="Q2H9Y0"/>
<comment type="function">
    <text evidence="1">Has kinase activity and phosphorylates inositol-1,3,4,5,6-pentakisphosphate (Ins(1,3,4,5,6)P5) to produce 1,2,3,4,5,6-hexakisphosphate (InsP6), also known as phytate.</text>
</comment>
<dbReference type="OrthoDB" id="272370at2759"/>
<dbReference type="Proteomes" id="UP000001056">
    <property type="component" value="Unassembled WGS sequence"/>
</dbReference>
<evidence type="ECO:0000313" key="11">
    <source>
        <dbReference type="EMBL" id="EAQ91039.1"/>
    </source>
</evidence>
<dbReference type="OMA" id="YWREMER"/>
<feature type="region of interest" description="Disordered" evidence="10">
    <location>
        <begin position="136"/>
        <end position="156"/>
    </location>
</feature>
<evidence type="ECO:0000256" key="10">
    <source>
        <dbReference type="SAM" id="MobiDB-lite"/>
    </source>
</evidence>
<dbReference type="EC" id="2.7.1.158" evidence="3 9"/>
<dbReference type="GO" id="GO:0005634">
    <property type="term" value="C:nucleus"/>
    <property type="evidence" value="ECO:0007669"/>
    <property type="project" value="TreeGrafter"/>
</dbReference>
<evidence type="ECO:0000256" key="8">
    <source>
        <dbReference type="ARBA" id="ARBA00022840"/>
    </source>
</evidence>
<evidence type="ECO:0000256" key="5">
    <source>
        <dbReference type="ARBA" id="ARBA00022679"/>
    </source>
</evidence>
<accession>Q2H9Y0</accession>
<keyword evidence="5 9" id="KW-0808">Transferase</keyword>
<evidence type="ECO:0000256" key="3">
    <source>
        <dbReference type="ARBA" id="ARBA00012023"/>
    </source>
</evidence>
<reference evidence="12" key="1">
    <citation type="journal article" date="2015" name="Genome Announc.">
        <title>Draft genome sequence of the cellulolytic fungus Chaetomium globosum.</title>
        <authorList>
            <person name="Cuomo C.A."/>
            <person name="Untereiner W.A."/>
            <person name="Ma L.-J."/>
            <person name="Grabherr M."/>
            <person name="Birren B.W."/>
        </authorList>
    </citation>
    <scope>NUCLEOTIDE SEQUENCE [LARGE SCALE GENOMIC DNA]</scope>
    <source>
        <strain evidence="12">ATCC 6205 / CBS 148.51 / DSM 1962 / NBRC 6347 / NRRL 1970</strain>
    </source>
</reference>
<dbReference type="eggNOG" id="ENOG502S7VH">
    <property type="taxonomic scope" value="Eukaryota"/>
</dbReference>
<dbReference type="VEuPathDB" id="FungiDB:CHGG_02974"/>
<gene>
    <name evidence="11" type="ORF">CHGG_02974</name>
</gene>
<dbReference type="GO" id="GO:0032958">
    <property type="term" value="P:inositol phosphate biosynthetic process"/>
    <property type="evidence" value="ECO:0007669"/>
    <property type="project" value="TreeGrafter"/>
</dbReference>
<evidence type="ECO:0000256" key="2">
    <source>
        <dbReference type="ARBA" id="ARBA00008305"/>
    </source>
</evidence>
<dbReference type="GeneID" id="4389744"/>
<evidence type="ECO:0000256" key="9">
    <source>
        <dbReference type="RuleBase" id="RU364126"/>
    </source>
</evidence>
<dbReference type="Pfam" id="PF06090">
    <property type="entry name" value="Ins_P5_2-kin"/>
    <property type="match status" value="2"/>
</dbReference>
<dbReference type="GO" id="GO:0005524">
    <property type="term" value="F:ATP binding"/>
    <property type="evidence" value="ECO:0007669"/>
    <property type="project" value="UniProtKB-KW"/>
</dbReference>
<sequence>MTSANTSCMPVLSFLAAGNYEINFIAEGAANVVFQVVVQPGDEHSSIFQGYLLRVPKAGTNAHSYVELQEYWETVVRPLFEPEDLVQQRLVKLGGEEVVSCLNAALELKEEARRADFKGSRVAVVEHGMLVEDMRQTAARDGEEEEGGGEDEGAGDPERLALAMTLRDCACFVRVPAEAGRPVEAKLADLDRKNWEAKRGYWREMERRLVEGGYYEGRELGGVETDCLLEEGTKKV</sequence>
<keyword evidence="8 9" id="KW-0067">ATP-binding</keyword>
<dbReference type="EMBL" id="CH408030">
    <property type="protein sequence ID" value="EAQ91039.1"/>
    <property type="molecule type" value="Genomic_DNA"/>
</dbReference>
<proteinExistence type="inferred from homology"/>
<feature type="compositionally biased region" description="Acidic residues" evidence="10">
    <location>
        <begin position="142"/>
        <end position="155"/>
    </location>
</feature>
<comment type="domain">
    <text evidence="9">The EXKPK motif is conserved in inositol-pentakisphosphate 2-kinases of both family 1 and 2.</text>
</comment>
<keyword evidence="12" id="KW-1185">Reference proteome</keyword>
<comment type="similarity">
    <text evidence="2">Belongs to the IPK1 type 1 family.</text>
</comment>
<protein>
    <recommendedName>
        <fullName evidence="4 9">Inositol-pentakisphosphate 2-kinase</fullName>
        <ecNumber evidence="3 9">2.7.1.158</ecNumber>
    </recommendedName>
</protein>